<evidence type="ECO:0000313" key="4">
    <source>
        <dbReference type="Proteomes" id="UP001218218"/>
    </source>
</evidence>
<evidence type="ECO:0000313" key="3">
    <source>
        <dbReference type="EMBL" id="KAJ7319280.1"/>
    </source>
</evidence>
<feature type="compositionally biased region" description="Gly residues" evidence="1">
    <location>
        <begin position="227"/>
        <end position="238"/>
    </location>
</feature>
<comment type="caution">
    <text evidence="3">The sequence shown here is derived from an EMBL/GenBank/DDBJ whole genome shotgun (WGS) entry which is preliminary data.</text>
</comment>
<dbReference type="SUPFAM" id="SSF51197">
    <property type="entry name" value="Clavaminate synthase-like"/>
    <property type="match status" value="1"/>
</dbReference>
<dbReference type="AlphaFoldDB" id="A0AAD7EF62"/>
<accession>A0AAD7EF62</accession>
<feature type="compositionally biased region" description="Basic residues" evidence="1">
    <location>
        <begin position="455"/>
        <end position="471"/>
    </location>
</feature>
<reference evidence="3" key="1">
    <citation type="submission" date="2023-03" db="EMBL/GenBank/DDBJ databases">
        <title>Massive genome expansion in bonnet fungi (Mycena s.s.) driven by repeated elements and novel gene families across ecological guilds.</title>
        <authorList>
            <consortium name="Lawrence Berkeley National Laboratory"/>
            <person name="Harder C.B."/>
            <person name="Miyauchi S."/>
            <person name="Viragh M."/>
            <person name="Kuo A."/>
            <person name="Thoen E."/>
            <person name="Andreopoulos B."/>
            <person name="Lu D."/>
            <person name="Skrede I."/>
            <person name="Drula E."/>
            <person name="Henrissat B."/>
            <person name="Morin E."/>
            <person name="Kohler A."/>
            <person name="Barry K."/>
            <person name="LaButti K."/>
            <person name="Morin E."/>
            <person name="Salamov A."/>
            <person name="Lipzen A."/>
            <person name="Mereny Z."/>
            <person name="Hegedus B."/>
            <person name="Baldrian P."/>
            <person name="Stursova M."/>
            <person name="Weitz H."/>
            <person name="Taylor A."/>
            <person name="Grigoriev I.V."/>
            <person name="Nagy L.G."/>
            <person name="Martin F."/>
            <person name="Kauserud H."/>
        </authorList>
    </citation>
    <scope>NUCLEOTIDE SEQUENCE</scope>
    <source>
        <strain evidence="3">CBHHK002</strain>
    </source>
</reference>
<evidence type="ECO:0000256" key="1">
    <source>
        <dbReference type="SAM" id="MobiDB-lite"/>
    </source>
</evidence>
<dbReference type="InterPro" id="IPR050231">
    <property type="entry name" value="Iron_ascorbate_oxido_reductase"/>
</dbReference>
<name>A0AAD7EF62_9AGAR</name>
<feature type="domain" description="Isopenicillin N synthase-like Fe(2+) 2OG dioxygenase" evidence="2">
    <location>
        <begin position="82"/>
        <end position="146"/>
    </location>
</feature>
<organism evidence="3 4">
    <name type="scientific">Mycena albidolilacea</name>
    <dbReference type="NCBI Taxonomy" id="1033008"/>
    <lineage>
        <taxon>Eukaryota</taxon>
        <taxon>Fungi</taxon>
        <taxon>Dikarya</taxon>
        <taxon>Basidiomycota</taxon>
        <taxon>Agaricomycotina</taxon>
        <taxon>Agaricomycetes</taxon>
        <taxon>Agaricomycetidae</taxon>
        <taxon>Agaricales</taxon>
        <taxon>Marasmiineae</taxon>
        <taxon>Mycenaceae</taxon>
        <taxon>Mycena</taxon>
    </lineage>
</organism>
<evidence type="ECO:0000259" key="2">
    <source>
        <dbReference type="Pfam" id="PF03171"/>
    </source>
</evidence>
<dbReference type="EMBL" id="JARIHO010000054">
    <property type="protein sequence ID" value="KAJ7319280.1"/>
    <property type="molecule type" value="Genomic_DNA"/>
</dbReference>
<dbReference type="InterPro" id="IPR027443">
    <property type="entry name" value="IPNS-like_sf"/>
</dbReference>
<feature type="compositionally biased region" description="Low complexity" evidence="1">
    <location>
        <begin position="286"/>
        <end position="298"/>
    </location>
</feature>
<proteinExistence type="predicted"/>
<dbReference type="InterPro" id="IPR044861">
    <property type="entry name" value="IPNS-like_FE2OG_OXY"/>
</dbReference>
<dbReference type="PANTHER" id="PTHR47990">
    <property type="entry name" value="2-OXOGLUTARATE (2OG) AND FE(II)-DEPENDENT OXYGENASE SUPERFAMILY PROTEIN-RELATED"/>
    <property type="match status" value="1"/>
</dbReference>
<keyword evidence="4" id="KW-1185">Reference proteome</keyword>
<dbReference type="Proteomes" id="UP001218218">
    <property type="component" value="Unassembled WGS sequence"/>
</dbReference>
<protein>
    <recommendedName>
        <fullName evidence="2">Isopenicillin N synthase-like Fe(2+) 2OG dioxygenase domain-containing protein</fullName>
    </recommendedName>
</protein>
<feature type="compositionally biased region" description="Basic and acidic residues" evidence="1">
    <location>
        <begin position="242"/>
        <end position="254"/>
    </location>
</feature>
<feature type="region of interest" description="Disordered" evidence="1">
    <location>
        <begin position="436"/>
        <end position="471"/>
    </location>
</feature>
<dbReference type="Gene3D" id="2.60.120.330">
    <property type="entry name" value="B-lactam Antibiotic, Isopenicillin N Synthase, Chain"/>
    <property type="match status" value="1"/>
</dbReference>
<gene>
    <name evidence="3" type="ORF">DFH08DRAFT_1034966</name>
</gene>
<sequence>MHVHGLVSYEDDQSSAFSFTATSRFDIGWEEQGMAGFGQSLFPLFALALDLPENFFDGKTTKPAAIMRLLHYPPQTPALDNNDAAGGLQVQNADGKWIDAVPVLGTFMINLGDQFARWTNDIFKSTQHRITNRSGRERYSMPLFFQTNYDVLLEPLPNCISPDIRLIVPTLDISAASAYNNSVEVTIARAGEEEVDARALLPLCFGRGRADTMRDLSDIVRHVSVNAGGGEGRGGGDSVTGHGERGGGDVHKGGEGMVLIKKKAKDTIPSVAKENSGVPGFKRQTKSPGPTSSLSPTPTEVQIYTTMQVHMHKQEWHTSLPDEPDCTLDMVELPSMRGNEVTRGVESFSCGHLIVCDVFVGTRRAEGITAYLAFSGRVVPPAIPALPHAETLQLPQRLQRTRPFSQIQTWPEYSTASAPGVLCCSLTLHPSPNLSAHSCNRKQNPRANAPNTRTSRARWHPMRGSCGRRRTPHHPYAVHEASTMPQQMLDRQIVPCPTLRDASPPSVRNVATSIEGTFKHLHRQTMTPMPELEPPPVFHPLCLCPSHICPLLSVVMDNKTSVPPPPSTDHIVGLDMRALSSLTFSSAHRRPLPPALTNTLPPALANTPCPATNLLHPHTHLAHLYNIHTPR</sequence>
<feature type="region of interest" description="Disordered" evidence="1">
    <location>
        <begin position="225"/>
        <end position="298"/>
    </location>
</feature>
<dbReference type="Pfam" id="PF03171">
    <property type="entry name" value="2OG-FeII_Oxy"/>
    <property type="match status" value="1"/>
</dbReference>
<feature type="compositionally biased region" description="Polar residues" evidence="1">
    <location>
        <begin position="445"/>
        <end position="454"/>
    </location>
</feature>